<feature type="binding site" evidence="16 18">
    <location>
        <position position="397"/>
    </location>
    <ligand>
        <name>Zn(2+)</name>
        <dbReference type="ChEBI" id="CHEBI:29105"/>
        <note>catalytic</note>
    </ligand>
</feature>
<feature type="domain" description="EF-hand" evidence="21">
    <location>
        <begin position="825"/>
        <end position="860"/>
    </location>
</feature>
<gene>
    <name evidence="22" type="ORF">KC01_LOCUS32229</name>
</gene>
<keyword evidence="9" id="KW-0378">Hydrolase</keyword>
<feature type="signal peptide" evidence="19">
    <location>
        <begin position="1"/>
        <end position="27"/>
    </location>
</feature>
<dbReference type="Pfam" id="PF17771">
    <property type="entry name" value="ADAMTS_CR_2"/>
    <property type="match status" value="1"/>
</dbReference>
<keyword evidence="6 16" id="KW-0479">Metal-binding</keyword>
<evidence type="ECO:0000259" key="21">
    <source>
        <dbReference type="PROSITE" id="PS50222"/>
    </source>
</evidence>
<dbReference type="Pfam" id="PF00090">
    <property type="entry name" value="TSP_1"/>
    <property type="match status" value="1"/>
</dbReference>
<sequence length="897" mass="99604">MRTVKMGICLWMTRGCLLILETCSAHGAVSSRHYEVVYPSRVDAKGHFLSHVLPHRAPRMHRRATAEDPTEEDSQGPESLFYGVVHSGYSLRFNLSLNRALLAPGVLSERRYGGLRGATLQPPASTRCHYLGEVWEGDRLKGRAAISTCRGLTGMFKLSEEEFFIEPLEQPDQDVTAAQAHSIYRRSDSRGPATAPGATDFSAACGLRESVEQLERLQRRRRERTQRRKRRIRPRSVSSERWLETLVVADHKMVEYHGSGAVEGYVLAVMNMVAGLFSDASIGNAIKVVVVRLILLEQEEEELKVTHHADTSLSSFCKWQKKVNMKGDEHPQHHDVAVLLTRKDICASGNSPCETLGLSHVAGMCQSHRSCSISEDTGLPLAFTVAHELGHNLGMQHDGSGNECEPVGKRPFVMSPQLLYGTSLPKWSSCSREYITRFLDRGWGWCLDDPPGHPQVEGNSLLPGVLYSAPHQCRLQYGPSSALCQDMDDVCSALWCNVGHTCHSKLDGAVDGTSCGNDQWCVSGRCVSVGQYPQRVDGGWASWSQWSACTRTCGSGVQSAQRDCTSPPPRHRGRYCLGERSRYRVCNPGVCAQEQPSFRDLQCSHFNSLPYKGQLHSWVAVYNRVSPCELHCRPLHQHFSEKMRDAAADGTPCYEGGSKSRDMCVNGICKSIGCDLVIDSSAVEDRCGVCNGNGSTCATVHRTFDQSQGLGYVDMGLIPEGSWDIRIEEVAEAANFLALRSDSLNKYFLNGGWTIQWNGEYKAAGAVFSYQRSGQKESLTSPGPTTESLWIQLLFQESNPGVQKSGLVDFSTFLTMMHRQMQQEDPEAEILEALRMTDKQRKGYIQATELRAKLTTLGEKLTHKEVDDLFKEAKVKPNGSIDHVKFTQMVTLPPVDY</sequence>
<dbReference type="InterPro" id="IPR011992">
    <property type="entry name" value="EF-hand-dom_pair"/>
</dbReference>
<feature type="disulfide bond" evidence="17">
    <location>
        <begin position="549"/>
        <end position="586"/>
    </location>
</feature>
<keyword evidence="4" id="KW-0645">Protease</keyword>
<keyword evidence="5" id="KW-0165">Cleavage on pair of basic residues</keyword>
<feature type="disulfide bond" evidence="17">
    <location>
        <begin position="365"/>
        <end position="446"/>
    </location>
</feature>
<keyword evidence="16" id="KW-0106">Calcium</keyword>
<dbReference type="PANTHER" id="PTHR13723:SF142">
    <property type="entry name" value="A DISINTEGRIN AND METALLOPROTEINASE WITH THROMBOSPONDIN MOTIFS 7"/>
    <property type="match status" value="1"/>
</dbReference>
<dbReference type="InterPro" id="IPR006586">
    <property type="entry name" value="ADAM_Cys-rich"/>
</dbReference>
<dbReference type="InterPro" id="IPR013273">
    <property type="entry name" value="ADAMTS/ADAMTS-like"/>
</dbReference>
<dbReference type="GO" id="GO:0006508">
    <property type="term" value="P:proteolysis"/>
    <property type="evidence" value="ECO:0007669"/>
    <property type="project" value="UniProtKB-KW"/>
</dbReference>
<evidence type="ECO:0000256" key="12">
    <source>
        <dbReference type="ARBA" id="ARBA00023145"/>
    </source>
</evidence>
<feature type="disulfide bond" evidence="17">
    <location>
        <begin position="346"/>
        <end position="353"/>
    </location>
</feature>
<keyword evidence="14" id="KW-0325">Glycoprotein</keyword>
<dbReference type="PROSITE" id="PS50215">
    <property type="entry name" value="ADAM_MEPRO"/>
    <property type="match status" value="1"/>
</dbReference>
<feature type="binding site" evidence="16 18">
    <location>
        <position position="391"/>
    </location>
    <ligand>
        <name>Zn(2+)</name>
        <dbReference type="ChEBI" id="CHEBI:29105"/>
        <note>catalytic</note>
    </ligand>
</feature>
<dbReference type="Pfam" id="PF05986">
    <property type="entry name" value="ADAMTS_spacer1"/>
    <property type="match status" value="1"/>
</dbReference>
<dbReference type="Pfam" id="PF01421">
    <property type="entry name" value="Reprolysin"/>
    <property type="match status" value="1"/>
</dbReference>
<keyword evidence="13 17" id="KW-1015">Disulfide bond</keyword>
<feature type="disulfide bond" evidence="17">
    <location>
        <begin position="564"/>
        <end position="576"/>
    </location>
</feature>
<feature type="disulfide bond" evidence="17">
    <location>
        <begin position="317"/>
        <end position="371"/>
    </location>
</feature>
<dbReference type="SUPFAM" id="SSF55486">
    <property type="entry name" value="Metalloproteases ('zincins'), catalytic domain"/>
    <property type="match status" value="1"/>
</dbReference>
<dbReference type="InterPro" id="IPR024079">
    <property type="entry name" value="MetalloPept_cat_dom_sf"/>
</dbReference>
<dbReference type="InterPro" id="IPR050439">
    <property type="entry name" value="ADAMTS_ADAMTS-like"/>
</dbReference>
<evidence type="ECO:0000256" key="19">
    <source>
        <dbReference type="SAM" id="SignalP"/>
    </source>
</evidence>
<dbReference type="FunFam" id="2.60.120.830:FF:000001">
    <property type="entry name" value="A disintegrin and metalloproteinase with thrombospondin motifs 1"/>
    <property type="match status" value="1"/>
</dbReference>
<keyword evidence="23" id="KW-1185">Reference proteome</keyword>
<evidence type="ECO:0000256" key="16">
    <source>
        <dbReference type="PIRSR" id="PIRSR613273-2"/>
    </source>
</evidence>
<protein>
    <submittedName>
        <fullName evidence="22">Uncharacterized protein</fullName>
    </submittedName>
</protein>
<evidence type="ECO:0000256" key="14">
    <source>
        <dbReference type="ARBA" id="ARBA00023180"/>
    </source>
</evidence>
<dbReference type="InterPro" id="IPR041645">
    <property type="entry name" value="ADAMTS_CR_2"/>
</dbReference>
<dbReference type="Gene3D" id="2.20.100.10">
    <property type="entry name" value="Thrombospondin type-1 (TSP1) repeat"/>
    <property type="match status" value="1"/>
</dbReference>
<feature type="binding site" evidence="16">
    <location>
        <position position="449"/>
    </location>
    <ligand>
        <name>Ca(2+)</name>
        <dbReference type="ChEBI" id="CHEBI:29108"/>
        <label>2</label>
    </ligand>
</feature>
<dbReference type="PANTHER" id="PTHR13723">
    <property type="entry name" value="ADAMTS A DISINTEGRIN AND METALLOPROTEASE WITH THROMBOSPONDIN MOTIFS PROTEASE"/>
    <property type="match status" value="1"/>
</dbReference>
<feature type="binding site" evidence="16">
    <location>
        <position position="328"/>
    </location>
    <ligand>
        <name>Ca(2+)</name>
        <dbReference type="ChEBI" id="CHEBI:29108"/>
        <label>1</label>
    </ligand>
</feature>
<dbReference type="InterPro" id="IPR001590">
    <property type="entry name" value="Peptidase_M12B"/>
</dbReference>
<feature type="active site" evidence="15 18">
    <location>
        <position position="388"/>
    </location>
</feature>
<dbReference type="Gene3D" id="2.60.120.830">
    <property type="match status" value="1"/>
</dbReference>
<dbReference type="InterPro" id="IPR002048">
    <property type="entry name" value="EF_hand_dom"/>
</dbReference>
<dbReference type="FunFam" id="1.10.238.10:FF:000001">
    <property type="entry name" value="Calmodulin 1"/>
    <property type="match status" value="1"/>
</dbReference>
<feature type="disulfide bond" evidence="17">
    <location>
        <begin position="473"/>
        <end position="496"/>
    </location>
</feature>
<name>A0AAV2LR05_KNICA</name>
<feature type="disulfide bond" evidence="17">
    <location>
        <begin position="491"/>
        <end position="521"/>
    </location>
</feature>
<dbReference type="Gene3D" id="3.40.1620.60">
    <property type="match status" value="1"/>
</dbReference>
<evidence type="ECO:0000256" key="2">
    <source>
        <dbReference type="ARBA" id="ARBA00022525"/>
    </source>
</evidence>
<feature type="disulfide bond" evidence="17">
    <location>
        <begin position="484"/>
        <end position="502"/>
    </location>
</feature>
<evidence type="ECO:0000256" key="10">
    <source>
        <dbReference type="ARBA" id="ARBA00022833"/>
    </source>
</evidence>
<evidence type="ECO:0000256" key="9">
    <source>
        <dbReference type="ARBA" id="ARBA00022801"/>
    </source>
</evidence>
<dbReference type="InterPro" id="IPR045371">
    <property type="entry name" value="ADAMTS_CR_3"/>
</dbReference>
<dbReference type="InterPro" id="IPR010294">
    <property type="entry name" value="ADAMTS_spacer1"/>
</dbReference>
<feature type="binding site" evidence="16">
    <location>
        <position position="446"/>
    </location>
    <ligand>
        <name>Ca(2+)</name>
        <dbReference type="ChEBI" id="CHEBI:29108"/>
        <label>1</label>
    </ligand>
</feature>
<proteinExistence type="predicted"/>
<keyword evidence="8" id="KW-0677">Repeat</keyword>
<feature type="binding site" evidence="16">
    <location>
        <position position="244"/>
    </location>
    <ligand>
        <name>Ca(2+)</name>
        <dbReference type="ChEBI" id="CHEBI:29108"/>
        <label>2</label>
    </ligand>
</feature>
<keyword evidence="2" id="KW-0964">Secreted</keyword>
<dbReference type="CDD" id="cd04273">
    <property type="entry name" value="ZnMc_ADAMTS_like"/>
    <property type="match status" value="1"/>
</dbReference>
<dbReference type="InterPro" id="IPR000884">
    <property type="entry name" value="TSP1_rpt"/>
</dbReference>
<dbReference type="PROSITE" id="PS50092">
    <property type="entry name" value="TSP1"/>
    <property type="match status" value="1"/>
</dbReference>
<dbReference type="InterPro" id="IPR002870">
    <property type="entry name" value="Peptidase_M12B_N"/>
</dbReference>
<dbReference type="Pfam" id="PF19236">
    <property type="entry name" value="ADAMTS_CR_3"/>
    <property type="match status" value="1"/>
</dbReference>
<accession>A0AAV2LR05</accession>
<evidence type="ECO:0000313" key="23">
    <source>
        <dbReference type="Proteomes" id="UP001497482"/>
    </source>
</evidence>
<dbReference type="SUPFAM" id="SSF47473">
    <property type="entry name" value="EF-hand"/>
    <property type="match status" value="1"/>
</dbReference>
<evidence type="ECO:0000256" key="11">
    <source>
        <dbReference type="ARBA" id="ARBA00023049"/>
    </source>
</evidence>
<dbReference type="GO" id="GO:0031012">
    <property type="term" value="C:extracellular matrix"/>
    <property type="evidence" value="ECO:0007669"/>
    <property type="project" value="TreeGrafter"/>
</dbReference>
<keyword evidence="10 16" id="KW-0862">Zinc</keyword>
<reference evidence="22 23" key="1">
    <citation type="submission" date="2024-04" db="EMBL/GenBank/DDBJ databases">
        <authorList>
            <person name="Waldvogel A.-M."/>
            <person name="Schoenle A."/>
        </authorList>
    </citation>
    <scope>NUCLEOTIDE SEQUENCE [LARGE SCALE GENOMIC DNA]</scope>
</reference>
<evidence type="ECO:0000256" key="3">
    <source>
        <dbReference type="ARBA" id="ARBA00022530"/>
    </source>
</evidence>
<dbReference type="PRINTS" id="PR01857">
    <property type="entry name" value="ADAMTSFAMILY"/>
</dbReference>
<evidence type="ECO:0000256" key="1">
    <source>
        <dbReference type="ARBA" id="ARBA00004498"/>
    </source>
</evidence>
<feature type="binding site" evidence="16">
    <location>
        <position position="244"/>
    </location>
    <ligand>
        <name>Ca(2+)</name>
        <dbReference type="ChEBI" id="CHEBI:29108"/>
        <label>1</label>
    </ligand>
</feature>
<feature type="domain" description="Peptidase M12B" evidence="20">
    <location>
        <begin position="241"/>
        <end position="451"/>
    </location>
</feature>
<evidence type="ECO:0000256" key="8">
    <source>
        <dbReference type="ARBA" id="ARBA00022737"/>
    </source>
</evidence>
<evidence type="ECO:0000256" key="13">
    <source>
        <dbReference type="ARBA" id="ARBA00023157"/>
    </source>
</evidence>
<dbReference type="InterPro" id="IPR036383">
    <property type="entry name" value="TSP1_rpt_sf"/>
</dbReference>
<evidence type="ECO:0000256" key="7">
    <source>
        <dbReference type="ARBA" id="ARBA00022729"/>
    </source>
</evidence>
<evidence type="ECO:0000256" key="4">
    <source>
        <dbReference type="ARBA" id="ARBA00022670"/>
    </source>
</evidence>
<dbReference type="GO" id="GO:0030198">
    <property type="term" value="P:extracellular matrix organization"/>
    <property type="evidence" value="ECO:0007669"/>
    <property type="project" value="InterPro"/>
</dbReference>
<dbReference type="Gene3D" id="3.40.390.10">
    <property type="entry name" value="Collagenase (Catalytic Domain)"/>
    <property type="match status" value="1"/>
</dbReference>
<keyword evidence="11" id="KW-0482">Metalloprotease</keyword>
<feature type="binding site" evidence="16">
    <location>
        <position position="449"/>
    </location>
    <ligand>
        <name>Ca(2+)</name>
        <dbReference type="ChEBI" id="CHEBI:29108"/>
        <label>1</label>
    </ligand>
</feature>
<feature type="chain" id="PRO_5043416133" evidence="19">
    <location>
        <begin position="28"/>
        <end position="897"/>
    </location>
</feature>
<dbReference type="GO" id="GO:0004222">
    <property type="term" value="F:metalloendopeptidase activity"/>
    <property type="evidence" value="ECO:0007669"/>
    <property type="project" value="InterPro"/>
</dbReference>
<dbReference type="Pfam" id="PF01562">
    <property type="entry name" value="Pep_M12B_propep"/>
    <property type="match status" value="1"/>
</dbReference>
<dbReference type="SMART" id="SM00209">
    <property type="entry name" value="TSP1"/>
    <property type="match status" value="1"/>
</dbReference>
<dbReference type="SUPFAM" id="SSF82895">
    <property type="entry name" value="TSP-1 type 1 repeat"/>
    <property type="match status" value="1"/>
</dbReference>
<dbReference type="Gene3D" id="1.10.238.10">
    <property type="entry name" value="EF-hand"/>
    <property type="match status" value="1"/>
</dbReference>
<dbReference type="Proteomes" id="UP001497482">
    <property type="component" value="Chromosome 4"/>
</dbReference>
<dbReference type="SMART" id="SM00608">
    <property type="entry name" value="ACR"/>
    <property type="match status" value="1"/>
</dbReference>
<evidence type="ECO:0000256" key="17">
    <source>
        <dbReference type="PIRSR" id="PIRSR613273-3"/>
    </source>
</evidence>
<dbReference type="EMBL" id="OZ035826">
    <property type="protein sequence ID" value="CAL1604772.1"/>
    <property type="molecule type" value="Genomic_DNA"/>
</dbReference>
<feature type="disulfide bond" evidence="17">
    <location>
        <begin position="404"/>
        <end position="430"/>
    </location>
</feature>
<keyword evidence="12" id="KW-0865">Zymogen</keyword>
<feature type="binding site" evidence="16 18">
    <location>
        <position position="387"/>
    </location>
    <ligand>
        <name>Zn(2+)</name>
        <dbReference type="ChEBI" id="CHEBI:29105"/>
        <note>catalytic</note>
    </ligand>
</feature>
<comment type="caution">
    <text evidence="18">Lacks conserved residue(s) required for the propagation of feature annotation.</text>
</comment>
<comment type="cofactor">
    <cofactor evidence="16">
        <name>Zn(2+)</name>
        <dbReference type="ChEBI" id="CHEBI:29105"/>
    </cofactor>
    <text evidence="16">Binds 1 zinc ion per subunit.</text>
</comment>
<dbReference type="GO" id="GO:0005509">
    <property type="term" value="F:calcium ion binding"/>
    <property type="evidence" value="ECO:0007669"/>
    <property type="project" value="InterPro"/>
</dbReference>
<evidence type="ECO:0000259" key="20">
    <source>
        <dbReference type="PROSITE" id="PS50215"/>
    </source>
</evidence>
<evidence type="ECO:0000313" key="22">
    <source>
        <dbReference type="EMBL" id="CAL1604772.1"/>
    </source>
</evidence>
<dbReference type="FunFam" id="2.20.100.10:FF:000001">
    <property type="entry name" value="semaphorin-5A isoform X1"/>
    <property type="match status" value="1"/>
</dbReference>
<keyword evidence="7 19" id="KW-0732">Signal</keyword>
<dbReference type="PROSITE" id="PS50222">
    <property type="entry name" value="EF_HAND_2"/>
    <property type="match status" value="1"/>
</dbReference>
<evidence type="ECO:0000256" key="5">
    <source>
        <dbReference type="ARBA" id="ARBA00022685"/>
    </source>
</evidence>
<comment type="subcellular location">
    <subcellularLocation>
        <location evidence="1">Secreted</location>
        <location evidence="1">Extracellular space</location>
        <location evidence="1">Extracellular matrix</location>
    </subcellularLocation>
</comment>
<organism evidence="22 23">
    <name type="scientific">Knipowitschia caucasica</name>
    <name type="common">Caucasian dwarf goby</name>
    <name type="synonym">Pomatoschistus caucasicus</name>
    <dbReference type="NCBI Taxonomy" id="637954"/>
    <lineage>
        <taxon>Eukaryota</taxon>
        <taxon>Metazoa</taxon>
        <taxon>Chordata</taxon>
        <taxon>Craniata</taxon>
        <taxon>Vertebrata</taxon>
        <taxon>Euteleostomi</taxon>
        <taxon>Actinopterygii</taxon>
        <taxon>Neopterygii</taxon>
        <taxon>Teleostei</taxon>
        <taxon>Neoteleostei</taxon>
        <taxon>Acanthomorphata</taxon>
        <taxon>Gobiaria</taxon>
        <taxon>Gobiiformes</taxon>
        <taxon>Gobioidei</taxon>
        <taxon>Gobiidae</taxon>
        <taxon>Gobiinae</taxon>
        <taxon>Knipowitschia</taxon>
    </lineage>
</organism>
<keyword evidence="3" id="KW-0272">Extracellular matrix</keyword>
<evidence type="ECO:0000256" key="15">
    <source>
        <dbReference type="PIRSR" id="PIRSR613273-1"/>
    </source>
</evidence>
<feature type="disulfide bond" evidence="17">
    <location>
        <begin position="553"/>
        <end position="591"/>
    </location>
</feature>
<feature type="disulfide bond" evidence="17">
    <location>
        <begin position="515"/>
        <end position="526"/>
    </location>
</feature>
<feature type="binding site" evidence="16">
    <location>
        <position position="335"/>
    </location>
    <ligand>
        <name>Ca(2+)</name>
        <dbReference type="ChEBI" id="CHEBI:29108"/>
        <label>1</label>
    </ligand>
</feature>
<dbReference type="AlphaFoldDB" id="A0AAV2LR05"/>
<dbReference type="FunFam" id="3.40.390.10:FF:000001">
    <property type="entry name" value="A disintegrin and metalloproteinase with thrombospondin motifs 1"/>
    <property type="match status" value="1"/>
</dbReference>
<evidence type="ECO:0000256" key="6">
    <source>
        <dbReference type="ARBA" id="ARBA00022723"/>
    </source>
</evidence>
<evidence type="ECO:0000256" key="18">
    <source>
        <dbReference type="PROSITE-ProRule" id="PRU00276"/>
    </source>
</evidence>
<feature type="binding site" evidence="16">
    <location>
        <position position="328"/>
    </location>
    <ligand>
        <name>Ca(2+)</name>
        <dbReference type="ChEBI" id="CHEBI:29108"/>
        <label>2</label>
    </ligand>
</feature>